<dbReference type="EMBL" id="KB007939">
    <property type="protein sequence ID" value="ELR19012.1"/>
    <property type="molecule type" value="Genomic_DNA"/>
</dbReference>
<proteinExistence type="predicted"/>
<dbReference type="Proteomes" id="UP000011083">
    <property type="component" value="Unassembled WGS sequence"/>
</dbReference>
<feature type="compositionally biased region" description="Basic and acidic residues" evidence="1">
    <location>
        <begin position="47"/>
        <end position="56"/>
    </location>
</feature>
<dbReference type="KEGG" id="acan:ACA1_234800"/>
<reference evidence="2 3" key="1">
    <citation type="journal article" date="2013" name="Genome Biol.">
        <title>Genome of Acanthamoeba castellanii highlights extensive lateral gene transfer and early evolution of tyrosine kinase signaling.</title>
        <authorList>
            <person name="Clarke M."/>
            <person name="Lohan A.J."/>
            <person name="Liu B."/>
            <person name="Lagkouvardos I."/>
            <person name="Roy S."/>
            <person name="Zafar N."/>
            <person name="Bertelli C."/>
            <person name="Schilde C."/>
            <person name="Kianianmomeni A."/>
            <person name="Burglin T.R."/>
            <person name="Frech C."/>
            <person name="Turcotte B."/>
            <person name="Kopec K.O."/>
            <person name="Synnott J.M."/>
            <person name="Choo C."/>
            <person name="Paponov I."/>
            <person name="Finkler A."/>
            <person name="Soon Heng Tan C."/>
            <person name="Hutchins A.P."/>
            <person name="Weinmeier T."/>
            <person name="Rattei T."/>
            <person name="Chu J.S."/>
            <person name="Gimenez G."/>
            <person name="Irimia M."/>
            <person name="Rigden D.J."/>
            <person name="Fitzpatrick D.A."/>
            <person name="Lorenzo-Morales J."/>
            <person name="Bateman A."/>
            <person name="Chiu C.H."/>
            <person name="Tang P."/>
            <person name="Hegemann P."/>
            <person name="Fromm H."/>
            <person name="Raoult D."/>
            <person name="Greub G."/>
            <person name="Miranda-Saavedra D."/>
            <person name="Chen N."/>
            <person name="Nash P."/>
            <person name="Ginger M.L."/>
            <person name="Horn M."/>
            <person name="Schaap P."/>
            <person name="Caler L."/>
            <person name="Loftus B."/>
        </authorList>
    </citation>
    <scope>NUCLEOTIDE SEQUENCE [LARGE SCALE GENOMIC DNA]</scope>
    <source>
        <strain evidence="2 3">Neff</strain>
    </source>
</reference>
<feature type="region of interest" description="Disordered" evidence="1">
    <location>
        <begin position="303"/>
        <end position="352"/>
    </location>
</feature>
<feature type="region of interest" description="Disordered" evidence="1">
    <location>
        <begin position="485"/>
        <end position="516"/>
    </location>
</feature>
<feature type="compositionally biased region" description="Polar residues" evidence="1">
    <location>
        <begin position="487"/>
        <end position="499"/>
    </location>
</feature>
<dbReference type="AlphaFoldDB" id="L8H1B9"/>
<evidence type="ECO:0000313" key="3">
    <source>
        <dbReference type="Proteomes" id="UP000011083"/>
    </source>
</evidence>
<feature type="compositionally biased region" description="Low complexity" evidence="1">
    <location>
        <begin position="333"/>
        <end position="350"/>
    </location>
</feature>
<dbReference type="GeneID" id="14919782"/>
<dbReference type="RefSeq" id="XP_004341076.1">
    <property type="nucleotide sequence ID" value="XM_004341028.1"/>
</dbReference>
<organism evidence="2 3">
    <name type="scientific">Acanthamoeba castellanii (strain ATCC 30010 / Neff)</name>
    <dbReference type="NCBI Taxonomy" id="1257118"/>
    <lineage>
        <taxon>Eukaryota</taxon>
        <taxon>Amoebozoa</taxon>
        <taxon>Discosea</taxon>
        <taxon>Longamoebia</taxon>
        <taxon>Centramoebida</taxon>
        <taxon>Acanthamoebidae</taxon>
        <taxon>Acanthamoeba</taxon>
    </lineage>
</organism>
<accession>L8H1B9</accession>
<gene>
    <name evidence="2" type="ORF">ACA1_234800</name>
</gene>
<sequence length="516" mass="56085">MWSVAGWELRVFIPVECPPTAQEEREGGEDAVLDVFRWAKRHKKDLKAKWKEEEEKRKKKDKKKDKKGKKDKKKDKNKEEKIQEDGDEQKKGKKGSKKKQGGGPIERRTDFYLHIAPSRPSRATRQLAVSEEEDGVAALASPTDYDDDEAALGRWVEEGCGLKLRGGPWGHQLELKVRTASAEADAAGDDPLLHAERWVKLALPRVGSSDEVVALPPRTVADLVVLHRAIAAAVVADDGDNAGGTWLGGGWRGLVRAAGEFVRHHLSSSSSSQHEEEVARERAQVAVARQAIGRRLMIAAGVAGGNTASPDHRHHEVEPEPEPREPNALDGDSPASTSNEPSASASASLADAERVEAEAEAAAEEALLCGVWQVDKARRQRNVKWPVARPKEKKTAAEEAADEEEDGGGVEVLVVEQTDISTFTYRANAAQGDEGVVGDERHEELSAEQRGDFVSVCVEGGSPEVLRHFMAAFLSSLPPSRAGWQGWPTTNTHKGQPQPTLGKPAELLSVALGTKN</sequence>
<keyword evidence="3" id="KW-1185">Reference proteome</keyword>
<dbReference type="VEuPathDB" id="AmoebaDB:ACA1_234800"/>
<name>L8H1B9_ACACF</name>
<feature type="compositionally biased region" description="Basic and acidic residues" evidence="1">
    <location>
        <begin position="310"/>
        <end position="327"/>
    </location>
</feature>
<feature type="compositionally biased region" description="Basic and acidic residues" evidence="1">
    <location>
        <begin position="74"/>
        <end position="90"/>
    </location>
</feature>
<protein>
    <submittedName>
        <fullName evidence="2">Uncharacterized protein</fullName>
    </submittedName>
</protein>
<evidence type="ECO:0000256" key="1">
    <source>
        <dbReference type="SAM" id="MobiDB-lite"/>
    </source>
</evidence>
<feature type="compositionally biased region" description="Basic residues" evidence="1">
    <location>
        <begin position="57"/>
        <end position="73"/>
    </location>
</feature>
<feature type="compositionally biased region" description="Basic residues" evidence="1">
    <location>
        <begin position="91"/>
        <end position="100"/>
    </location>
</feature>
<feature type="region of interest" description="Disordered" evidence="1">
    <location>
        <begin position="43"/>
        <end position="135"/>
    </location>
</feature>
<evidence type="ECO:0000313" key="2">
    <source>
        <dbReference type="EMBL" id="ELR19012.1"/>
    </source>
</evidence>